<name>A0A7W7IIU4_9ACTN</name>
<evidence type="ECO:0000313" key="3">
    <source>
        <dbReference type="EMBL" id="MBB4777790.1"/>
    </source>
</evidence>
<evidence type="ECO:0000313" key="2">
    <source>
        <dbReference type="EMBL" id="GAA0551762.1"/>
    </source>
</evidence>
<keyword evidence="3" id="KW-0689">Ribosomal protein</keyword>
<dbReference type="GO" id="GO:0003735">
    <property type="term" value="F:structural constituent of ribosome"/>
    <property type="evidence" value="ECO:0007669"/>
    <property type="project" value="InterPro"/>
</dbReference>
<dbReference type="GO" id="GO:0005840">
    <property type="term" value="C:ribosome"/>
    <property type="evidence" value="ECO:0007669"/>
    <property type="project" value="UniProtKB-KW"/>
</dbReference>
<evidence type="ECO:0000313" key="5">
    <source>
        <dbReference type="Proteomes" id="UP001501427"/>
    </source>
</evidence>
<feature type="domain" description="Large ribosomal subunit protein bL12 C-terminal" evidence="1">
    <location>
        <begin position="17"/>
        <end position="51"/>
    </location>
</feature>
<organism evidence="3 4">
    <name type="scientific">Actinomadura livida</name>
    <dbReference type="NCBI Taxonomy" id="79909"/>
    <lineage>
        <taxon>Bacteria</taxon>
        <taxon>Bacillati</taxon>
        <taxon>Actinomycetota</taxon>
        <taxon>Actinomycetes</taxon>
        <taxon>Streptosporangiales</taxon>
        <taxon>Thermomonosporaceae</taxon>
        <taxon>Actinomadura</taxon>
    </lineage>
</organism>
<reference evidence="3 4" key="2">
    <citation type="submission" date="2020-08" db="EMBL/GenBank/DDBJ databases">
        <title>Sequencing the genomes of 1000 actinobacteria strains.</title>
        <authorList>
            <person name="Klenk H.-P."/>
        </authorList>
    </citation>
    <scope>NUCLEOTIDE SEQUENCE [LARGE SCALE GENOMIC DNA]</scope>
    <source>
        <strain evidence="3 4">DSM 44772</strain>
    </source>
</reference>
<evidence type="ECO:0000313" key="4">
    <source>
        <dbReference type="Proteomes" id="UP000549343"/>
    </source>
</evidence>
<dbReference type="InterPro" id="IPR014719">
    <property type="entry name" value="Ribosomal_bL12_C/ClpS-like"/>
</dbReference>
<dbReference type="GO" id="GO:0006412">
    <property type="term" value="P:translation"/>
    <property type="evidence" value="ECO:0007669"/>
    <property type="project" value="InterPro"/>
</dbReference>
<proteinExistence type="predicted"/>
<dbReference type="EMBL" id="BAAAHD010000010">
    <property type="protein sequence ID" value="GAA0551762.1"/>
    <property type="molecule type" value="Genomic_DNA"/>
</dbReference>
<accession>A0A7W7IIU4</accession>
<dbReference type="Gene3D" id="3.30.1390.10">
    <property type="match status" value="1"/>
</dbReference>
<dbReference type="Pfam" id="PF00542">
    <property type="entry name" value="Ribosomal_L12"/>
    <property type="match status" value="1"/>
</dbReference>
<dbReference type="AlphaFoldDB" id="A0A7W7IIU4"/>
<comment type="caution">
    <text evidence="3">The sequence shown here is derived from an EMBL/GenBank/DDBJ whole genome shotgun (WGS) entry which is preliminary data.</text>
</comment>
<dbReference type="InterPro" id="IPR013823">
    <property type="entry name" value="Ribosomal_bL12_C"/>
</dbReference>
<sequence length="153" mass="16581">MKSSVPYLLPEGRERVLSMIGKGQYIPAIKLVREVTGLGLKEAKEYVDGLKGEAFARVVPPETQGKAQALIAQGSPKDAVKLIRRELGLDSRAAKDYVKALQGGHLIIAPGGMLSDRVRAFKQAGDHESAIALVCAETGMRRDEALRFVEAIR</sequence>
<gene>
    <name evidence="3" type="ORF">F4557_006208</name>
    <name evidence="2" type="ORF">GCM10009546_12270</name>
</gene>
<dbReference type="EMBL" id="JACHMV010000001">
    <property type="protein sequence ID" value="MBB4777790.1"/>
    <property type="molecule type" value="Genomic_DNA"/>
</dbReference>
<keyword evidence="3" id="KW-0687">Ribonucleoprotein</keyword>
<protein>
    <submittedName>
        <fullName evidence="3">Ribosomal protein L7/L12</fullName>
    </submittedName>
</protein>
<dbReference type="SUPFAM" id="SSF54736">
    <property type="entry name" value="ClpS-like"/>
    <property type="match status" value="1"/>
</dbReference>
<keyword evidence="5" id="KW-1185">Reference proteome</keyword>
<dbReference type="Proteomes" id="UP001501427">
    <property type="component" value="Unassembled WGS sequence"/>
</dbReference>
<reference evidence="2 5" key="1">
    <citation type="journal article" date="2019" name="Int. J. Syst. Evol. Microbiol.">
        <title>The Global Catalogue of Microorganisms (GCM) 10K type strain sequencing project: providing services to taxonomists for standard genome sequencing and annotation.</title>
        <authorList>
            <consortium name="The Broad Institute Genomics Platform"/>
            <consortium name="The Broad Institute Genome Sequencing Center for Infectious Disease"/>
            <person name="Wu L."/>
            <person name="Ma J."/>
        </authorList>
    </citation>
    <scope>NUCLEOTIDE SEQUENCE [LARGE SCALE GENOMIC DNA]</scope>
    <source>
        <strain evidence="2 5">JCM 10667</strain>
    </source>
</reference>
<dbReference type="Proteomes" id="UP000549343">
    <property type="component" value="Unassembled WGS sequence"/>
</dbReference>
<evidence type="ECO:0000259" key="1">
    <source>
        <dbReference type="Pfam" id="PF00542"/>
    </source>
</evidence>
<reference evidence="2" key="3">
    <citation type="submission" date="2023-12" db="EMBL/GenBank/DDBJ databases">
        <authorList>
            <person name="Sun Q."/>
            <person name="Inoue M."/>
        </authorList>
    </citation>
    <scope>NUCLEOTIDE SEQUENCE</scope>
    <source>
        <strain evidence="2">JCM 10667</strain>
    </source>
</reference>